<dbReference type="EMBL" id="JAMDNP010000023">
    <property type="protein sequence ID" value="MCY9761619.1"/>
    <property type="molecule type" value="Genomic_DNA"/>
</dbReference>
<gene>
    <name evidence="1" type="ORF">M5X12_13650</name>
</gene>
<keyword evidence="2" id="KW-1185">Reference proteome</keyword>
<name>A0ABT4GYX8_PAEAL</name>
<protein>
    <recommendedName>
        <fullName evidence="3">Lipoprotein</fullName>
    </recommendedName>
</protein>
<accession>A0ABT4GYX8</accession>
<proteinExistence type="predicted"/>
<dbReference type="RefSeq" id="WP_268600251.1">
    <property type="nucleotide sequence ID" value="NZ_JAMDNP010000023.1"/>
</dbReference>
<comment type="caution">
    <text evidence="1">The sequence shown here is derived from an EMBL/GenBank/DDBJ whole genome shotgun (WGS) entry which is preliminary data.</text>
</comment>
<sequence length="182" mass="21047">MSVRHSKLAWGIALILLITNLITIGCLMTETEKEKEKEKEAVVQPTMDVFELEGQSEHWQLRHYQVMRTPNSIRRGSATLTYLGDTKDIKDSSSFYIEYYEKHGEREEGVLTSGMLATNGRVHILSELDHLGSIQRKPTEFERSMTKDDFAGSYVKFRWSDSYGEEHVELIELEVNNHTTFK</sequence>
<reference evidence="1 2" key="1">
    <citation type="submission" date="2022-05" db="EMBL/GenBank/DDBJ databases">
        <title>Genome Sequencing of Bee-Associated Microbes.</title>
        <authorList>
            <person name="Dunlap C."/>
        </authorList>
    </citation>
    <scope>NUCLEOTIDE SEQUENCE [LARGE SCALE GENOMIC DNA]</scope>
    <source>
        <strain evidence="1 2">NRRL B-04010</strain>
    </source>
</reference>
<evidence type="ECO:0000313" key="2">
    <source>
        <dbReference type="Proteomes" id="UP001527181"/>
    </source>
</evidence>
<dbReference type="Proteomes" id="UP001527181">
    <property type="component" value="Unassembled WGS sequence"/>
</dbReference>
<evidence type="ECO:0000313" key="1">
    <source>
        <dbReference type="EMBL" id="MCY9761619.1"/>
    </source>
</evidence>
<dbReference type="PROSITE" id="PS51257">
    <property type="entry name" value="PROKAR_LIPOPROTEIN"/>
    <property type="match status" value="1"/>
</dbReference>
<organism evidence="1 2">
    <name type="scientific">Paenibacillus alvei</name>
    <name type="common">Bacillus alvei</name>
    <dbReference type="NCBI Taxonomy" id="44250"/>
    <lineage>
        <taxon>Bacteria</taxon>
        <taxon>Bacillati</taxon>
        <taxon>Bacillota</taxon>
        <taxon>Bacilli</taxon>
        <taxon>Bacillales</taxon>
        <taxon>Paenibacillaceae</taxon>
        <taxon>Paenibacillus</taxon>
    </lineage>
</organism>
<evidence type="ECO:0008006" key="3">
    <source>
        <dbReference type="Google" id="ProtNLM"/>
    </source>
</evidence>